<dbReference type="OrthoDB" id="259687at2"/>
<feature type="domain" description="Amino acid permease/ SLC12A" evidence="6">
    <location>
        <begin position="1"/>
        <end position="316"/>
    </location>
</feature>
<evidence type="ECO:0000313" key="7">
    <source>
        <dbReference type="EMBL" id="TWD14620.1"/>
    </source>
</evidence>
<evidence type="ECO:0000256" key="5">
    <source>
        <dbReference type="SAM" id="Phobius"/>
    </source>
</evidence>
<dbReference type="AlphaFoldDB" id="A0A560WAP0"/>
<dbReference type="GO" id="GO:0016020">
    <property type="term" value="C:membrane"/>
    <property type="evidence" value="ECO:0007669"/>
    <property type="project" value="UniProtKB-SubCell"/>
</dbReference>
<dbReference type="InterPro" id="IPR050367">
    <property type="entry name" value="APC_superfamily"/>
</dbReference>
<name>A0A560WAP0_9MICO</name>
<dbReference type="GO" id="GO:0055085">
    <property type="term" value="P:transmembrane transport"/>
    <property type="evidence" value="ECO:0007669"/>
    <property type="project" value="InterPro"/>
</dbReference>
<dbReference type="InterPro" id="IPR004841">
    <property type="entry name" value="AA-permease/SLC12A_dom"/>
</dbReference>
<evidence type="ECO:0000313" key="8">
    <source>
        <dbReference type="Proteomes" id="UP000315628"/>
    </source>
</evidence>
<feature type="transmembrane region" description="Helical" evidence="5">
    <location>
        <begin position="197"/>
        <end position="217"/>
    </location>
</feature>
<sequence>MIGAGVFVAFAPAARASGDLLLLALAIAVVVAGLNAHSSARLAARYAESGGAYVYGRERLGTPWGHLAGWAFVVGKTASSAAMALTVGAYLAPGRSTSLAVVVVLAVLALNLLGVQRSARAATVIAAVVIAGLLAFVAVMLLAPPELLVESAPRSDPVGVLGVLQGAGFLFFAFAGYARIATLGEEVRDPARAIPRAVLIALSAVAVIYLLVAVALLRSVGSEWLSARVSPLAEAAEISGVPWLGPVLRVVAGVAATGALLALLLGVSRTVLAMARDRYLPHLLARVDQRGVPVAAELSVALAVVLLVVLFDVRAVIGFSSVCVLAYYAIANASAATLPAGALARSIPVLGMIGCLVVALALPLTSLVSGVLVLLVGAATGWLSHTARTAGGEGG</sequence>
<feature type="transmembrane region" description="Helical" evidence="5">
    <location>
        <begin position="317"/>
        <end position="338"/>
    </location>
</feature>
<feature type="transmembrane region" description="Helical" evidence="5">
    <location>
        <begin position="250"/>
        <end position="272"/>
    </location>
</feature>
<dbReference type="EMBL" id="VIUW01000003">
    <property type="protein sequence ID" value="TWD14620.1"/>
    <property type="molecule type" value="Genomic_DNA"/>
</dbReference>
<evidence type="ECO:0000259" key="6">
    <source>
        <dbReference type="Pfam" id="PF00324"/>
    </source>
</evidence>
<keyword evidence="4 5" id="KW-0472">Membrane</keyword>
<feature type="transmembrane region" description="Helical" evidence="5">
    <location>
        <begin position="292"/>
        <end position="311"/>
    </location>
</feature>
<feature type="transmembrane region" description="Helical" evidence="5">
    <location>
        <begin position="122"/>
        <end position="143"/>
    </location>
</feature>
<accession>A0A560WAP0</accession>
<feature type="transmembrane region" description="Helical" evidence="5">
    <location>
        <begin position="158"/>
        <end position="177"/>
    </location>
</feature>
<dbReference type="Gene3D" id="1.20.1740.10">
    <property type="entry name" value="Amino acid/polyamine transporter I"/>
    <property type="match status" value="1"/>
</dbReference>
<dbReference type="PIRSF" id="PIRSF006060">
    <property type="entry name" value="AA_transporter"/>
    <property type="match status" value="1"/>
</dbReference>
<evidence type="ECO:0000256" key="3">
    <source>
        <dbReference type="ARBA" id="ARBA00022989"/>
    </source>
</evidence>
<evidence type="ECO:0000256" key="4">
    <source>
        <dbReference type="ARBA" id="ARBA00023136"/>
    </source>
</evidence>
<comment type="subcellular location">
    <subcellularLocation>
        <location evidence="1">Membrane</location>
        <topology evidence="1">Multi-pass membrane protein</topology>
    </subcellularLocation>
</comment>
<comment type="caution">
    <text evidence="7">The sequence shown here is derived from an EMBL/GenBank/DDBJ whole genome shotgun (WGS) entry which is preliminary data.</text>
</comment>
<gene>
    <name evidence="7" type="ORF">FB557_2038</name>
</gene>
<reference evidence="7 8" key="1">
    <citation type="submission" date="2019-06" db="EMBL/GenBank/DDBJ databases">
        <title>Sequencing the genomes of 1000 actinobacteria strains.</title>
        <authorList>
            <person name="Klenk H.-P."/>
        </authorList>
    </citation>
    <scope>NUCLEOTIDE SEQUENCE [LARGE SCALE GENOMIC DNA]</scope>
    <source>
        <strain evidence="7 8">DSM 18935</strain>
    </source>
</reference>
<organism evidence="7 8">
    <name type="scientific">Marihabitans asiaticum</name>
    <dbReference type="NCBI Taxonomy" id="415218"/>
    <lineage>
        <taxon>Bacteria</taxon>
        <taxon>Bacillati</taxon>
        <taxon>Actinomycetota</taxon>
        <taxon>Actinomycetes</taxon>
        <taxon>Micrococcales</taxon>
        <taxon>Intrasporangiaceae</taxon>
        <taxon>Marihabitans</taxon>
    </lineage>
</organism>
<dbReference type="Proteomes" id="UP000315628">
    <property type="component" value="Unassembled WGS sequence"/>
</dbReference>
<keyword evidence="3 5" id="KW-1133">Transmembrane helix</keyword>
<proteinExistence type="predicted"/>
<evidence type="ECO:0000256" key="2">
    <source>
        <dbReference type="ARBA" id="ARBA00022692"/>
    </source>
</evidence>
<dbReference type="Pfam" id="PF00324">
    <property type="entry name" value="AA_permease"/>
    <property type="match status" value="1"/>
</dbReference>
<keyword evidence="2 5" id="KW-0812">Transmembrane</keyword>
<feature type="transmembrane region" description="Helical" evidence="5">
    <location>
        <begin position="20"/>
        <end position="36"/>
    </location>
</feature>
<dbReference type="PANTHER" id="PTHR42770:SF7">
    <property type="entry name" value="MEMBRANE PROTEIN"/>
    <property type="match status" value="1"/>
</dbReference>
<protein>
    <submittedName>
        <fullName evidence="7">Amino acid/polyamine/organocation transporter (APC superfamily)</fullName>
    </submittedName>
</protein>
<keyword evidence="8" id="KW-1185">Reference proteome</keyword>
<feature type="transmembrane region" description="Helical" evidence="5">
    <location>
        <begin position="67"/>
        <end position="91"/>
    </location>
</feature>
<feature type="transmembrane region" description="Helical" evidence="5">
    <location>
        <begin position="97"/>
        <end position="115"/>
    </location>
</feature>
<evidence type="ECO:0000256" key="1">
    <source>
        <dbReference type="ARBA" id="ARBA00004141"/>
    </source>
</evidence>
<feature type="transmembrane region" description="Helical" evidence="5">
    <location>
        <begin position="350"/>
        <end position="376"/>
    </location>
</feature>
<dbReference type="PANTHER" id="PTHR42770">
    <property type="entry name" value="AMINO ACID TRANSPORTER-RELATED"/>
    <property type="match status" value="1"/>
</dbReference>